<dbReference type="PANTHER" id="PTHR20938:SF0">
    <property type="entry name" value="INTEGRATOR COMPLEX SUBUNIT 4"/>
    <property type="match status" value="1"/>
</dbReference>
<dbReference type="AlphaFoldDB" id="A0A9W7YGP5"/>
<gene>
    <name evidence="2" type="ORF">LPJ61_001444</name>
</gene>
<comment type="caution">
    <text evidence="2">The sequence shown here is derived from an EMBL/GenBank/DDBJ whole genome shotgun (WGS) entry which is preliminary data.</text>
</comment>
<dbReference type="Pfam" id="PF13646">
    <property type="entry name" value="HEAT_2"/>
    <property type="match status" value="1"/>
</dbReference>
<dbReference type="SUPFAM" id="SSF48371">
    <property type="entry name" value="ARM repeat"/>
    <property type="match status" value="1"/>
</dbReference>
<feature type="compositionally biased region" description="Low complexity" evidence="1">
    <location>
        <begin position="13"/>
        <end position="31"/>
    </location>
</feature>
<dbReference type="GO" id="GO:0032039">
    <property type="term" value="C:integrator complex"/>
    <property type="evidence" value="ECO:0007669"/>
    <property type="project" value="TreeGrafter"/>
</dbReference>
<dbReference type="EMBL" id="JANBOI010000123">
    <property type="protein sequence ID" value="KAJ1733669.1"/>
    <property type="molecule type" value="Genomic_DNA"/>
</dbReference>
<dbReference type="PANTHER" id="PTHR20938">
    <property type="entry name" value="INTEGRATOR COMPLEX SUBUNIT 4"/>
    <property type="match status" value="1"/>
</dbReference>
<evidence type="ECO:0008006" key="4">
    <source>
        <dbReference type="Google" id="ProtNLM"/>
    </source>
</evidence>
<proteinExistence type="predicted"/>
<keyword evidence="3" id="KW-1185">Reference proteome</keyword>
<reference evidence="2" key="1">
    <citation type="submission" date="2022-07" db="EMBL/GenBank/DDBJ databases">
        <title>Phylogenomic reconstructions and comparative analyses of Kickxellomycotina fungi.</title>
        <authorList>
            <person name="Reynolds N.K."/>
            <person name="Stajich J.E."/>
            <person name="Barry K."/>
            <person name="Grigoriev I.V."/>
            <person name="Crous P."/>
            <person name="Smith M.E."/>
        </authorList>
    </citation>
    <scope>NUCLEOTIDE SEQUENCE</scope>
    <source>
        <strain evidence="2">BCRC 34381</strain>
    </source>
</reference>
<evidence type="ECO:0000313" key="2">
    <source>
        <dbReference type="EMBL" id="KAJ1733669.1"/>
    </source>
</evidence>
<name>A0A9W7YGP5_9FUNG</name>
<dbReference type="InterPro" id="IPR011989">
    <property type="entry name" value="ARM-like"/>
</dbReference>
<dbReference type="Proteomes" id="UP001143981">
    <property type="component" value="Unassembled WGS sequence"/>
</dbReference>
<accession>A0A9W7YGP5</accession>
<evidence type="ECO:0000313" key="3">
    <source>
        <dbReference type="Proteomes" id="UP001143981"/>
    </source>
</evidence>
<dbReference type="Gene3D" id="1.25.10.10">
    <property type="entry name" value="Leucine-rich Repeat Variant"/>
    <property type="match status" value="2"/>
</dbReference>
<feature type="region of interest" description="Disordered" evidence="1">
    <location>
        <begin position="1"/>
        <end position="31"/>
    </location>
</feature>
<protein>
    <recommendedName>
        <fullName evidence="4">ARM repeat-containing protein</fullName>
    </recommendedName>
</protein>
<sequence length="992" mass="107521">MSAKRGYPETSVAQRPAAQQPAAQQPAAETGAQPYRTYQEAHEALLSLRGLCDEDQILLTGRRALLTACAPGLPAAVQQVGVRLAAHLCAYPETDSAQMAGGLVRALEDADSSIRCEIYQVLIALHELKDAFATEHLAGVRRQLDCAVQSDLNDPQHRLRCAALSILPTIRPCAGPAAPGDTFDTLCRYSNDPHPKVRQTALSAILRQHMMGVALPVEMYDECVTATKDDVEQVRLVAAELVWAISSAYPEHPVVIEKFNATETIRLLDDAFVKTCDMVNDSSVVVRQRASTILRRFKGVDNRFLSQTFSKQVMSHLRRVVPTGARGYMGRNLGLRGARPKATSRIPEGDASVESDEIRLLDSGAAGAFVHALEDEFQEVRDAAIESITELSFASSEFAAKAVDFLVDMFNDSSDRVRLCAIRALVAIGTRAPIKLTEEQLAIALSAMKDSSRSVRGGIYEFLTVSALASSGWLEKLMAGFTANLERYPEDQLAIYKVLKALGRSHSPIISTPFVRALLGISEHYLSREARIDDTVYAGSVILIMNTQPSTRQAMAGVLPDYVFSHLPYLCDKYPGCMPQDIAASVPARLAFVRQMIERPCADAAIAQLSLADGRQRVAEAYLAVQELLAEARGRGDACAGSLEARFGQRLREFALLRAGPLGGLVACSQAAVASYAELAAEVLRAQSVVDGAVGRQGLVGLAARIMYGAYAIEARTLGLDPCSVLALAYTRVFAHAIWLSVHTLAQRDPRLVDKMQAELRQRATRVLRALRQRSLAAPELDGLADALAPPAVDGAAGCSVPVLEQALAAFVAGFRPLSFAPAGCCQYARARLSCTHPARRAIEFNHLFPLDLSVSAELEWIAHRRDVLVVVRLPTQRSIALRPPPAALRPGRPLHWTLEWADIPVALPLGSGESTSVELSVALQHAVDAPWTDARVVSGTPVPESYTVADYYRSMGSAELRHVRIEIADQSHAIAVSPIEFRPQASVHTRG</sequence>
<dbReference type="OrthoDB" id="18190at2759"/>
<evidence type="ECO:0000256" key="1">
    <source>
        <dbReference type="SAM" id="MobiDB-lite"/>
    </source>
</evidence>
<organism evidence="2 3">
    <name type="scientific">Coemansia biformis</name>
    <dbReference type="NCBI Taxonomy" id="1286918"/>
    <lineage>
        <taxon>Eukaryota</taxon>
        <taxon>Fungi</taxon>
        <taxon>Fungi incertae sedis</taxon>
        <taxon>Zoopagomycota</taxon>
        <taxon>Kickxellomycotina</taxon>
        <taxon>Kickxellomycetes</taxon>
        <taxon>Kickxellales</taxon>
        <taxon>Kickxellaceae</taxon>
        <taxon>Coemansia</taxon>
    </lineage>
</organism>
<dbReference type="InterPro" id="IPR016024">
    <property type="entry name" value="ARM-type_fold"/>
</dbReference>
<dbReference type="GO" id="GO:0016180">
    <property type="term" value="P:snRNA processing"/>
    <property type="evidence" value="ECO:0007669"/>
    <property type="project" value="TreeGrafter"/>
</dbReference>